<dbReference type="Gene3D" id="3.40.50.300">
    <property type="entry name" value="P-loop containing nucleotide triphosphate hydrolases"/>
    <property type="match status" value="1"/>
</dbReference>
<dbReference type="PANTHER" id="PTHR11088:SF60">
    <property type="entry name" value="TRNA DIMETHYLALLYLTRANSFERASE"/>
    <property type="match status" value="1"/>
</dbReference>
<protein>
    <recommendedName>
        <fullName evidence="10">tRNA dimethylallyltransferase</fullName>
        <ecNumber evidence="10">2.5.1.75</ecNumber>
    </recommendedName>
    <alternativeName>
        <fullName evidence="10">Dimethylallyl diphosphate:tRNA dimethylallyltransferase</fullName>
        <shortName evidence="10">DMAPP:tRNA dimethylallyltransferase</shortName>
        <shortName evidence="10">DMATase</shortName>
    </alternativeName>
    <alternativeName>
        <fullName evidence="10">Isopentenyl-diphosphate:tRNA isopentenyltransferase</fullName>
        <shortName evidence="10">IPP transferase</shortName>
        <shortName evidence="10">IPPT</shortName>
        <shortName evidence="10">IPTase</shortName>
    </alternativeName>
</protein>
<dbReference type="Gene3D" id="1.10.20.140">
    <property type="match status" value="1"/>
</dbReference>
<comment type="similarity">
    <text evidence="3 10 13">Belongs to the IPP transferase family.</text>
</comment>
<comment type="function">
    <text evidence="2 10 12">Catalyzes the transfer of a dimethylallyl group onto the adenine at position 37 in tRNAs that read codons beginning with uridine, leading to the formation of N6-(dimethylallyl)adenosine (i(6)A).</text>
</comment>
<keyword evidence="5 10" id="KW-0819">tRNA processing</keyword>
<dbReference type="InterPro" id="IPR027417">
    <property type="entry name" value="P-loop_NTPase"/>
</dbReference>
<evidence type="ECO:0000256" key="6">
    <source>
        <dbReference type="ARBA" id="ARBA00022741"/>
    </source>
</evidence>
<feature type="region of interest" description="Interaction with substrate tRNA" evidence="10">
    <location>
        <begin position="162"/>
        <end position="166"/>
    </location>
</feature>
<feature type="region of interest" description="Interaction with substrate tRNA" evidence="10">
    <location>
        <begin position="37"/>
        <end position="40"/>
    </location>
</feature>
<evidence type="ECO:0000313" key="14">
    <source>
        <dbReference type="EMBL" id="QES87517.1"/>
    </source>
</evidence>
<keyword evidence="7 10" id="KW-0067">ATP-binding</keyword>
<dbReference type="Proteomes" id="UP000292424">
    <property type="component" value="Chromosome"/>
</dbReference>
<dbReference type="EC" id="2.5.1.75" evidence="10"/>
<accession>A0A5P2FX67</accession>
<dbReference type="EMBL" id="CP044016">
    <property type="protein sequence ID" value="QES87517.1"/>
    <property type="molecule type" value="Genomic_DNA"/>
</dbReference>
<evidence type="ECO:0000256" key="4">
    <source>
        <dbReference type="ARBA" id="ARBA00022679"/>
    </source>
</evidence>
<evidence type="ECO:0000256" key="12">
    <source>
        <dbReference type="RuleBase" id="RU003784"/>
    </source>
</evidence>
<evidence type="ECO:0000256" key="9">
    <source>
        <dbReference type="ARBA" id="ARBA00049563"/>
    </source>
</evidence>
<dbReference type="NCBIfam" id="TIGR00174">
    <property type="entry name" value="miaA"/>
    <property type="match status" value="1"/>
</dbReference>
<reference evidence="14 15" key="1">
    <citation type="submission" date="2019-09" db="EMBL/GenBank/DDBJ databases">
        <title>Complete genome sequence of Arachidicoccus sp. B3-10 isolated from apple orchard soil.</title>
        <authorList>
            <person name="Kim H.S."/>
            <person name="Han K.-I."/>
            <person name="Suh M.K."/>
            <person name="Lee K.C."/>
            <person name="Eom M.K."/>
            <person name="Kim J.-S."/>
            <person name="Kang S.W."/>
            <person name="Sin Y."/>
            <person name="Lee J.-S."/>
        </authorList>
    </citation>
    <scope>NUCLEOTIDE SEQUENCE [LARGE SCALE GENOMIC DNA]</scope>
    <source>
        <strain evidence="14 15">B3-10</strain>
    </source>
</reference>
<evidence type="ECO:0000256" key="2">
    <source>
        <dbReference type="ARBA" id="ARBA00003213"/>
    </source>
</evidence>
<dbReference type="AlphaFoldDB" id="A0A5P2FX67"/>
<dbReference type="GO" id="GO:0052381">
    <property type="term" value="F:tRNA dimethylallyltransferase activity"/>
    <property type="evidence" value="ECO:0007669"/>
    <property type="project" value="UniProtKB-UniRule"/>
</dbReference>
<proteinExistence type="inferred from homology"/>
<keyword evidence="15" id="KW-1185">Reference proteome</keyword>
<keyword evidence="8 10" id="KW-0460">Magnesium</keyword>
<evidence type="ECO:0000313" key="15">
    <source>
        <dbReference type="Proteomes" id="UP000292424"/>
    </source>
</evidence>
<dbReference type="InterPro" id="IPR018022">
    <property type="entry name" value="IPT"/>
</dbReference>
<comment type="caution">
    <text evidence="10">Lacks conserved residue(s) required for the propagation of feature annotation.</text>
</comment>
<evidence type="ECO:0000256" key="10">
    <source>
        <dbReference type="HAMAP-Rule" id="MF_00185"/>
    </source>
</evidence>
<evidence type="ECO:0000256" key="1">
    <source>
        <dbReference type="ARBA" id="ARBA00001946"/>
    </source>
</evidence>
<dbReference type="Pfam" id="PF01715">
    <property type="entry name" value="IPPT"/>
    <property type="match status" value="1"/>
</dbReference>
<dbReference type="InterPro" id="IPR039657">
    <property type="entry name" value="Dimethylallyltransferase"/>
</dbReference>
<comment type="catalytic activity">
    <reaction evidence="9 10 11">
        <text>adenosine(37) in tRNA + dimethylallyl diphosphate = N(6)-dimethylallyladenosine(37) in tRNA + diphosphate</text>
        <dbReference type="Rhea" id="RHEA:26482"/>
        <dbReference type="Rhea" id="RHEA-COMP:10162"/>
        <dbReference type="Rhea" id="RHEA-COMP:10375"/>
        <dbReference type="ChEBI" id="CHEBI:33019"/>
        <dbReference type="ChEBI" id="CHEBI:57623"/>
        <dbReference type="ChEBI" id="CHEBI:74411"/>
        <dbReference type="ChEBI" id="CHEBI:74415"/>
        <dbReference type="EC" id="2.5.1.75"/>
    </reaction>
</comment>
<comment type="subunit">
    <text evidence="10">Monomer.</text>
</comment>
<dbReference type="SUPFAM" id="SSF52540">
    <property type="entry name" value="P-loop containing nucleoside triphosphate hydrolases"/>
    <property type="match status" value="2"/>
</dbReference>
<evidence type="ECO:0000256" key="13">
    <source>
        <dbReference type="RuleBase" id="RU003785"/>
    </source>
</evidence>
<feature type="binding site" evidence="10">
    <location>
        <begin position="12"/>
        <end position="19"/>
    </location>
    <ligand>
        <name>ATP</name>
        <dbReference type="ChEBI" id="CHEBI:30616"/>
    </ligand>
</feature>
<dbReference type="HAMAP" id="MF_00185">
    <property type="entry name" value="IPP_trans"/>
    <property type="match status" value="1"/>
</dbReference>
<dbReference type="OrthoDB" id="9776390at2"/>
<comment type="cofactor">
    <cofactor evidence="1 10">
        <name>Mg(2+)</name>
        <dbReference type="ChEBI" id="CHEBI:18420"/>
    </cofactor>
</comment>
<feature type="site" description="Interaction with substrate tRNA" evidence="10">
    <location>
        <position position="103"/>
    </location>
</feature>
<evidence type="ECO:0000256" key="3">
    <source>
        <dbReference type="ARBA" id="ARBA00005842"/>
    </source>
</evidence>
<evidence type="ECO:0000256" key="8">
    <source>
        <dbReference type="ARBA" id="ARBA00022842"/>
    </source>
</evidence>
<feature type="binding site" evidence="10">
    <location>
        <begin position="14"/>
        <end position="19"/>
    </location>
    <ligand>
        <name>substrate</name>
    </ligand>
</feature>
<organism evidence="14 15">
    <name type="scientific">Rhizosphaericola mali</name>
    <dbReference type="NCBI Taxonomy" id="2545455"/>
    <lineage>
        <taxon>Bacteria</taxon>
        <taxon>Pseudomonadati</taxon>
        <taxon>Bacteroidota</taxon>
        <taxon>Chitinophagia</taxon>
        <taxon>Chitinophagales</taxon>
        <taxon>Chitinophagaceae</taxon>
        <taxon>Rhizosphaericola</taxon>
    </lineage>
</organism>
<dbReference type="KEGG" id="arac:E0W69_002165"/>
<dbReference type="GO" id="GO:0005524">
    <property type="term" value="F:ATP binding"/>
    <property type="evidence" value="ECO:0007669"/>
    <property type="project" value="UniProtKB-UniRule"/>
</dbReference>
<keyword evidence="4 10" id="KW-0808">Transferase</keyword>
<dbReference type="GO" id="GO:0006400">
    <property type="term" value="P:tRNA modification"/>
    <property type="evidence" value="ECO:0007669"/>
    <property type="project" value="TreeGrafter"/>
</dbReference>
<keyword evidence="6 10" id="KW-0547">Nucleotide-binding</keyword>
<name>A0A5P2FX67_9BACT</name>
<feature type="site" description="Interaction with substrate tRNA" evidence="10">
    <location>
        <position position="125"/>
    </location>
</feature>
<sequence length="301" mass="34650">MHKSKTLIVIAGPTASGKTALAVQLAQHWQTEILSADSRQCYKELGIAVAKPSLEEMAGIPHYFIDSHFIREDVNAGTFENYGLNTLNNIFSKNDIAIMVGGTGLYIKSLCEGIDEMPNIPIEVREEITQQFQVNGLSWLQTEVAEKDPLFWDNSKEKDNPQRLMRALEFVNFTGESIQNFKTDSKIERPFNIVRFAIDWDRPSLYDRINFRVDQMLEKGLVEEAKNLFPYRHLNALNTVGYKELFDHFDGNISLDQAIEQIKINTRHYAKRQITWFKKDTSIEWISATDLDTIIDKVENR</sequence>
<dbReference type="RefSeq" id="WP_131328394.1">
    <property type="nucleotide sequence ID" value="NZ_CP044016.1"/>
</dbReference>
<evidence type="ECO:0000256" key="5">
    <source>
        <dbReference type="ARBA" id="ARBA00022694"/>
    </source>
</evidence>
<evidence type="ECO:0000256" key="11">
    <source>
        <dbReference type="RuleBase" id="RU003783"/>
    </source>
</evidence>
<evidence type="ECO:0000256" key="7">
    <source>
        <dbReference type="ARBA" id="ARBA00022840"/>
    </source>
</evidence>
<gene>
    <name evidence="10 14" type="primary">miaA</name>
    <name evidence="14" type="ORF">E0W69_002165</name>
</gene>
<dbReference type="PANTHER" id="PTHR11088">
    <property type="entry name" value="TRNA DIMETHYLALLYLTRANSFERASE"/>
    <property type="match status" value="1"/>
</dbReference>